<dbReference type="Proteomes" id="UP000626244">
    <property type="component" value="Unassembled WGS sequence"/>
</dbReference>
<dbReference type="RefSeq" id="WP_371870369.1">
    <property type="nucleotide sequence ID" value="NZ_BMHB01000001.1"/>
</dbReference>
<evidence type="ECO:0000313" key="2">
    <source>
        <dbReference type="Proteomes" id="UP000626244"/>
    </source>
</evidence>
<keyword evidence="2" id="KW-1185">Reference proteome</keyword>
<proteinExistence type="predicted"/>
<accession>A0A8J3AFT6</accession>
<name>A0A8J3AFT6_9BACI</name>
<sequence>MDKSKWIPLNDIKDDEEIWAGARVRLYDVGLDTTEKEKDYYEFIISYIYDNNDYLQLTNLTTGKAGYVTFVLEKDLPNNFGLGKTLKYLLGLENAYIKFEFE</sequence>
<organism evidence="1 2">
    <name type="scientific">Gottfriedia solisilvae</name>
    <dbReference type="NCBI Taxonomy" id="1516104"/>
    <lineage>
        <taxon>Bacteria</taxon>
        <taxon>Bacillati</taxon>
        <taxon>Bacillota</taxon>
        <taxon>Bacilli</taxon>
        <taxon>Bacillales</taxon>
        <taxon>Bacillaceae</taxon>
        <taxon>Gottfriedia</taxon>
    </lineage>
</organism>
<dbReference type="EMBL" id="BMHB01000001">
    <property type="protein sequence ID" value="GGI11826.1"/>
    <property type="molecule type" value="Genomic_DNA"/>
</dbReference>
<protein>
    <submittedName>
        <fullName evidence="1">Uncharacterized protein</fullName>
    </submittedName>
</protein>
<evidence type="ECO:0000313" key="1">
    <source>
        <dbReference type="EMBL" id="GGI11826.1"/>
    </source>
</evidence>
<reference evidence="2" key="1">
    <citation type="journal article" date="2019" name="Int. J. Syst. Evol. Microbiol.">
        <title>The Global Catalogue of Microorganisms (GCM) 10K type strain sequencing project: providing services to taxonomists for standard genome sequencing and annotation.</title>
        <authorList>
            <consortium name="The Broad Institute Genomics Platform"/>
            <consortium name="The Broad Institute Genome Sequencing Center for Infectious Disease"/>
            <person name="Wu L."/>
            <person name="Ma J."/>
        </authorList>
    </citation>
    <scope>NUCLEOTIDE SEQUENCE [LARGE SCALE GENOMIC DNA]</scope>
    <source>
        <strain evidence="2">CGMCC 1.14993</strain>
    </source>
</reference>
<comment type="caution">
    <text evidence="1">The sequence shown here is derived from an EMBL/GenBank/DDBJ whole genome shotgun (WGS) entry which is preliminary data.</text>
</comment>
<dbReference type="AlphaFoldDB" id="A0A8J3AFT6"/>
<gene>
    <name evidence="1" type="ORF">GCM10007380_09790</name>
</gene>